<evidence type="ECO:0000313" key="2">
    <source>
        <dbReference type="Proteomes" id="UP000266778"/>
    </source>
</evidence>
<protein>
    <submittedName>
        <fullName evidence="1">Uncharacterized protein</fullName>
    </submittedName>
</protein>
<reference evidence="1 2" key="1">
    <citation type="submission" date="2019-04" db="EMBL/GenBank/DDBJ databases">
        <title>Novel transposon Tn6433 variants accelerate the dissemination of tet(E) in Aeromonas under oxytetracycline stresses.</title>
        <authorList>
            <person name="Shi Y."/>
            <person name="Tian Z."/>
            <person name="Zhang Y."/>
            <person name="Zhang H."/>
            <person name="Yang M."/>
        </authorList>
    </citation>
    <scope>NUCLEOTIDE SEQUENCE [LARGE SCALE GENOMIC DNA]</scope>
    <source>
        <strain evidence="1 2">T25-39</strain>
        <plasmid evidence="2">paeca2</plasmid>
    </source>
</reference>
<sequence>MICSARWHPACGVSSADRRTLAAPCGLPVQRLASPAGSRDLIALVAPCQRRELGRPPHPGRALRAAGAAPCLASRFPGSHRPGGTLPAA</sequence>
<geneLocation type="plasmid" evidence="2">
    <name>paeca2</name>
</geneLocation>
<dbReference type="EMBL" id="CP039628">
    <property type="protein sequence ID" value="QLI60471.1"/>
    <property type="molecule type" value="Genomic_DNA"/>
</dbReference>
<proteinExistence type="predicted"/>
<gene>
    <name evidence="1" type="ORF">C1C91_23615</name>
</gene>
<name>A0A7D5YIH6_AERCA</name>
<evidence type="ECO:0000313" key="1">
    <source>
        <dbReference type="EMBL" id="QLI60471.1"/>
    </source>
</evidence>
<accession>A0A7D5YIH6</accession>
<keyword evidence="1" id="KW-0614">Plasmid</keyword>
<dbReference type="AlphaFoldDB" id="A0A7D5YIH6"/>
<organism evidence="1 2">
    <name type="scientific">Aeromonas caviae</name>
    <name type="common">Aeromonas punctata</name>
    <dbReference type="NCBI Taxonomy" id="648"/>
    <lineage>
        <taxon>Bacteria</taxon>
        <taxon>Pseudomonadati</taxon>
        <taxon>Pseudomonadota</taxon>
        <taxon>Gammaproteobacteria</taxon>
        <taxon>Aeromonadales</taxon>
        <taxon>Aeromonadaceae</taxon>
        <taxon>Aeromonas</taxon>
    </lineage>
</organism>
<dbReference type="Proteomes" id="UP000266778">
    <property type="component" value="Plasmid pAeca2"/>
</dbReference>